<dbReference type="Pfam" id="PF08241">
    <property type="entry name" value="Methyltransf_11"/>
    <property type="match status" value="1"/>
</dbReference>
<dbReference type="KEGG" id="sapo:SAPIO_CDS8452"/>
<dbReference type="Gene3D" id="3.40.50.150">
    <property type="entry name" value="Vaccinia Virus protein VP39"/>
    <property type="match status" value="1"/>
</dbReference>
<organism evidence="5 6">
    <name type="scientific">Pseudallescheria apiosperma</name>
    <name type="common">Scedosporium apiospermum</name>
    <dbReference type="NCBI Taxonomy" id="563466"/>
    <lineage>
        <taxon>Eukaryota</taxon>
        <taxon>Fungi</taxon>
        <taxon>Dikarya</taxon>
        <taxon>Ascomycota</taxon>
        <taxon>Pezizomycotina</taxon>
        <taxon>Sordariomycetes</taxon>
        <taxon>Hypocreomycetidae</taxon>
        <taxon>Microascales</taxon>
        <taxon>Microascaceae</taxon>
        <taxon>Scedosporium</taxon>
    </lineage>
</organism>
<evidence type="ECO:0000259" key="4">
    <source>
        <dbReference type="Pfam" id="PF08241"/>
    </source>
</evidence>
<dbReference type="AlphaFoldDB" id="A0A084FZN1"/>
<dbReference type="VEuPathDB" id="FungiDB:SAPIO_CDS8452"/>
<keyword evidence="6" id="KW-1185">Reference proteome</keyword>
<evidence type="ECO:0000313" key="5">
    <source>
        <dbReference type="EMBL" id="KEZ40543.1"/>
    </source>
</evidence>
<dbReference type="OMA" id="RTWSAYH"/>
<comment type="caution">
    <text evidence="5">The sequence shown here is derived from an EMBL/GenBank/DDBJ whole genome shotgun (WGS) entry which is preliminary data.</text>
</comment>
<dbReference type="RefSeq" id="XP_016640342.1">
    <property type="nucleotide sequence ID" value="XM_016790079.1"/>
</dbReference>
<dbReference type="GO" id="GO:0008757">
    <property type="term" value="F:S-adenosylmethionine-dependent methyltransferase activity"/>
    <property type="evidence" value="ECO:0007669"/>
    <property type="project" value="InterPro"/>
</dbReference>
<dbReference type="CDD" id="cd02440">
    <property type="entry name" value="AdoMet_MTases"/>
    <property type="match status" value="1"/>
</dbReference>
<accession>A0A084FZN1</accession>
<evidence type="ECO:0000256" key="3">
    <source>
        <dbReference type="ARBA" id="ARBA00022679"/>
    </source>
</evidence>
<keyword evidence="2 5" id="KW-0489">Methyltransferase</keyword>
<proteinExistence type="inferred from homology"/>
<comment type="similarity">
    <text evidence="1">Belongs to the methyltransferase superfamily.</text>
</comment>
<dbReference type="GO" id="GO:0032259">
    <property type="term" value="P:methylation"/>
    <property type="evidence" value="ECO:0007669"/>
    <property type="project" value="UniProtKB-KW"/>
</dbReference>
<dbReference type="OrthoDB" id="10027013at2759"/>
<dbReference type="InterPro" id="IPR029063">
    <property type="entry name" value="SAM-dependent_MTases_sf"/>
</dbReference>
<name>A0A084FZN1_PSEDA</name>
<evidence type="ECO:0000313" key="6">
    <source>
        <dbReference type="Proteomes" id="UP000028545"/>
    </source>
</evidence>
<dbReference type="InterPro" id="IPR051052">
    <property type="entry name" value="Diverse_substrate_MTase"/>
</dbReference>
<dbReference type="HOGENOM" id="CLU_049344_1_2_1"/>
<dbReference type="SUPFAM" id="SSF53335">
    <property type="entry name" value="S-adenosyl-L-methionine-dependent methyltransferases"/>
    <property type="match status" value="1"/>
</dbReference>
<sequence length="315" mass="35195">MSIFGRTTYSAASYAAFRPSYPPALFNRILSFHEQGRQIRSTPDAGTLLDLGCGHGLIARALSSDFRRVIGLDPSAGMVEQARSMTTGKASNVEFRQGKAEELGFLGEGEVDMVVVGQAAHWFNLDKLWAELGRVVKRGGTLAIWGYKDNIIVGQPLATKIYDEFTYSEKEVAPGMESMNAYWEKPGRDLIRASLDVVRPPPSEWKELARDTYEPNRETCRVSQAEAESAWLQRRMKLGEFEGYVRSFSAYRGWKDAHPDAKSRAEGGSDGDVVDVMFDHILDAVPAWKELGPERWREAEIDAVWGTVLIVARKL</sequence>
<dbReference type="Proteomes" id="UP000028545">
    <property type="component" value="Unassembled WGS sequence"/>
</dbReference>
<keyword evidence="3 5" id="KW-0808">Transferase</keyword>
<dbReference type="GeneID" id="27727524"/>
<evidence type="ECO:0000256" key="1">
    <source>
        <dbReference type="ARBA" id="ARBA00008361"/>
    </source>
</evidence>
<dbReference type="InterPro" id="IPR013216">
    <property type="entry name" value="Methyltransf_11"/>
</dbReference>
<dbReference type="PANTHER" id="PTHR44942:SF4">
    <property type="entry name" value="METHYLTRANSFERASE TYPE 11 DOMAIN-CONTAINING PROTEIN"/>
    <property type="match status" value="1"/>
</dbReference>
<feature type="domain" description="Methyltransferase type 11" evidence="4">
    <location>
        <begin position="49"/>
        <end position="144"/>
    </location>
</feature>
<gene>
    <name evidence="5" type="ORF">SAPIO_CDS8452</name>
</gene>
<protein>
    <submittedName>
        <fullName evidence="5">S-adenosyl-L-methionine-dependentmethyltransferase</fullName>
    </submittedName>
</protein>
<evidence type="ECO:0000256" key="2">
    <source>
        <dbReference type="ARBA" id="ARBA00022603"/>
    </source>
</evidence>
<dbReference type="PANTHER" id="PTHR44942">
    <property type="entry name" value="METHYLTRANSF_11 DOMAIN-CONTAINING PROTEIN"/>
    <property type="match status" value="1"/>
</dbReference>
<reference evidence="5 6" key="1">
    <citation type="journal article" date="2014" name="Genome Announc.">
        <title>Draft genome sequence of the pathogenic fungus Scedosporium apiospermum.</title>
        <authorList>
            <person name="Vandeputte P."/>
            <person name="Ghamrawi S."/>
            <person name="Rechenmann M."/>
            <person name="Iltis A."/>
            <person name="Giraud S."/>
            <person name="Fleury M."/>
            <person name="Thornton C."/>
            <person name="Delhaes L."/>
            <person name="Meyer W."/>
            <person name="Papon N."/>
            <person name="Bouchara J.P."/>
        </authorList>
    </citation>
    <scope>NUCLEOTIDE SEQUENCE [LARGE SCALE GENOMIC DNA]</scope>
    <source>
        <strain evidence="5 6">IHEM 14462</strain>
    </source>
</reference>
<dbReference type="EMBL" id="JOWA01000121">
    <property type="protein sequence ID" value="KEZ40543.1"/>
    <property type="molecule type" value="Genomic_DNA"/>
</dbReference>